<reference evidence="5" key="1">
    <citation type="submission" date="2022-10" db="EMBL/GenBank/DDBJ databases">
        <title>Tapping the CABI collections for fungal endophytes: first genome assemblies for Collariella, Neodidymelliopsis, Ascochyta clinopodiicola, Didymella pomorum, Didymosphaeria variabile, Neocosmospora piperis and Neocucurbitaria cava.</title>
        <authorList>
            <person name="Hill R."/>
        </authorList>
    </citation>
    <scope>NUCLEOTIDE SEQUENCE</scope>
    <source>
        <strain evidence="5">IMI 355082</strain>
    </source>
</reference>
<dbReference type="Proteomes" id="UP001140453">
    <property type="component" value="Unassembled WGS sequence"/>
</dbReference>
<dbReference type="GO" id="GO:0000978">
    <property type="term" value="F:RNA polymerase II cis-regulatory region sequence-specific DNA binding"/>
    <property type="evidence" value="ECO:0007669"/>
    <property type="project" value="TreeGrafter"/>
</dbReference>
<dbReference type="PANTHER" id="PTHR45789">
    <property type="entry name" value="FI18025P1"/>
    <property type="match status" value="1"/>
</dbReference>
<evidence type="ECO:0000256" key="2">
    <source>
        <dbReference type="ARBA" id="ARBA00023242"/>
    </source>
</evidence>
<dbReference type="Pfam" id="PF00505">
    <property type="entry name" value="HMG_box"/>
    <property type="match status" value="1"/>
</dbReference>
<dbReference type="SUPFAM" id="SSF47095">
    <property type="entry name" value="HMG-box"/>
    <property type="match status" value="1"/>
</dbReference>
<dbReference type="InterPro" id="IPR051356">
    <property type="entry name" value="SOX/SOX-like_TF"/>
</dbReference>
<dbReference type="InterPro" id="IPR009071">
    <property type="entry name" value="HMG_box_dom"/>
</dbReference>
<dbReference type="SMART" id="SM00398">
    <property type="entry name" value="HMG"/>
    <property type="match status" value="1"/>
</dbReference>
<feature type="domain" description="HMG box" evidence="4">
    <location>
        <begin position="161"/>
        <end position="229"/>
    </location>
</feature>
<keyword evidence="6" id="KW-1185">Reference proteome</keyword>
<protein>
    <recommendedName>
        <fullName evidence="4">HMG box domain-containing protein</fullName>
    </recommendedName>
</protein>
<dbReference type="CDD" id="cd01389">
    <property type="entry name" value="HMG-box_ROX1-like"/>
    <property type="match status" value="1"/>
</dbReference>
<evidence type="ECO:0000256" key="3">
    <source>
        <dbReference type="PROSITE-ProRule" id="PRU00267"/>
    </source>
</evidence>
<evidence type="ECO:0000313" key="6">
    <source>
        <dbReference type="Proteomes" id="UP001140453"/>
    </source>
</evidence>
<accession>A0A9W9CTB9</accession>
<evidence type="ECO:0000313" key="5">
    <source>
        <dbReference type="EMBL" id="KAJ4386218.1"/>
    </source>
</evidence>
<feature type="DNA-binding region" description="HMG box" evidence="3">
    <location>
        <begin position="161"/>
        <end position="229"/>
    </location>
</feature>
<organism evidence="5 6">
    <name type="scientific">Gnomoniopsis smithogilvyi</name>
    <dbReference type="NCBI Taxonomy" id="1191159"/>
    <lineage>
        <taxon>Eukaryota</taxon>
        <taxon>Fungi</taxon>
        <taxon>Dikarya</taxon>
        <taxon>Ascomycota</taxon>
        <taxon>Pezizomycotina</taxon>
        <taxon>Sordariomycetes</taxon>
        <taxon>Sordariomycetidae</taxon>
        <taxon>Diaporthales</taxon>
        <taxon>Gnomoniaceae</taxon>
        <taxon>Gnomoniopsis</taxon>
    </lineage>
</organism>
<gene>
    <name evidence="5" type="ORF">N0V93_009111</name>
</gene>
<dbReference type="OrthoDB" id="6247875at2759"/>
<comment type="caution">
    <text evidence="5">The sequence shown here is derived from an EMBL/GenBank/DDBJ whole genome shotgun (WGS) entry which is preliminary data.</text>
</comment>
<keyword evidence="2 3" id="KW-0539">Nucleus</keyword>
<dbReference type="Gene3D" id="1.10.30.10">
    <property type="entry name" value="High mobility group box domain"/>
    <property type="match status" value="1"/>
</dbReference>
<dbReference type="PROSITE" id="PS50118">
    <property type="entry name" value="HMG_BOX_2"/>
    <property type="match status" value="1"/>
</dbReference>
<dbReference type="GO" id="GO:0000981">
    <property type="term" value="F:DNA-binding transcription factor activity, RNA polymerase II-specific"/>
    <property type="evidence" value="ECO:0007669"/>
    <property type="project" value="TreeGrafter"/>
</dbReference>
<evidence type="ECO:0000256" key="1">
    <source>
        <dbReference type="ARBA" id="ARBA00023125"/>
    </source>
</evidence>
<dbReference type="InterPro" id="IPR036910">
    <property type="entry name" value="HMG_box_dom_sf"/>
</dbReference>
<keyword evidence="1 3" id="KW-0238">DNA-binding</keyword>
<dbReference type="AlphaFoldDB" id="A0A9W9CTB9"/>
<sequence length="234" mass="26498">MSAEASHSAAPKITIVRDTQDRQIAYVDTKIGYAAAVENVGPSYQRIVLGGGPVTVFADYSLDRFIFAPLILRDILPNPRRQHLFDLPKRALEADEEAFKFPDEIIDIRTAPGMQQNDNMSIELPISSDITDVGNFSNRMSTNMTPREPATPQTSTVKMRIKRPRNSWIIYRSEKSRQLHVDRPGMSAGAISTEVARLWKIEAPEVKAYYGQLAELESEEHKKLYPDYRYTPGR</sequence>
<dbReference type="EMBL" id="JAPEVB010000006">
    <property type="protein sequence ID" value="KAJ4386218.1"/>
    <property type="molecule type" value="Genomic_DNA"/>
</dbReference>
<evidence type="ECO:0000259" key="4">
    <source>
        <dbReference type="PROSITE" id="PS50118"/>
    </source>
</evidence>
<dbReference type="GO" id="GO:0005634">
    <property type="term" value="C:nucleus"/>
    <property type="evidence" value="ECO:0007669"/>
    <property type="project" value="UniProtKB-UniRule"/>
</dbReference>
<proteinExistence type="predicted"/>
<dbReference type="PANTHER" id="PTHR45789:SF2">
    <property type="entry name" value="FI18025P1"/>
    <property type="match status" value="1"/>
</dbReference>
<name>A0A9W9CTB9_9PEZI</name>